<evidence type="ECO:0000313" key="11">
    <source>
        <dbReference type="EMBL" id="ELT89932.1"/>
    </source>
</evidence>
<evidence type="ECO:0000256" key="7">
    <source>
        <dbReference type="ARBA" id="ARBA00023136"/>
    </source>
</evidence>
<keyword evidence="5" id="KW-1133">Transmembrane helix</keyword>
<protein>
    <recommendedName>
        <fullName evidence="9">Carbohydrate sulfotransferase</fullName>
        <ecNumber evidence="9">2.8.2.-</ecNumber>
    </recommendedName>
</protein>
<dbReference type="OMA" id="TMWERSI"/>
<keyword evidence="4" id="KW-0812">Transmembrane</keyword>
<dbReference type="OrthoDB" id="2019940at2759"/>
<dbReference type="HOGENOM" id="CLU_1059929_0_0_1"/>
<evidence type="ECO:0000256" key="8">
    <source>
        <dbReference type="ARBA" id="ARBA00023180"/>
    </source>
</evidence>
<dbReference type="PANTHER" id="PTHR12137">
    <property type="entry name" value="CARBOHYDRATE SULFOTRANSFERASE"/>
    <property type="match status" value="1"/>
</dbReference>
<comment type="subcellular location">
    <subcellularLocation>
        <location evidence="1 9">Golgi apparatus membrane</location>
        <topology evidence="1 9">Single-pass type II membrane protein</topology>
    </subcellularLocation>
</comment>
<keyword evidence="9" id="KW-0735">Signal-anchor</keyword>
<dbReference type="GO" id="GO:0000139">
    <property type="term" value="C:Golgi membrane"/>
    <property type="evidence" value="ECO:0007669"/>
    <property type="project" value="UniProtKB-SubCell"/>
</dbReference>
<keyword evidence="3 9" id="KW-0808">Transferase</keyword>
<evidence type="ECO:0000313" key="12">
    <source>
        <dbReference type="EnsemblMetazoa" id="CapteP217997"/>
    </source>
</evidence>
<keyword evidence="9" id="KW-0119">Carbohydrate metabolism</keyword>
<dbReference type="EnsemblMetazoa" id="CapteT217997">
    <property type="protein sequence ID" value="CapteP217997"/>
    <property type="gene ID" value="CapteG217997"/>
</dbReference>
<dbReference type="Proteomes" id="UP000014760">
    <property type="component" value="Unassembled WGS sequence"/>
</dbReference>
<dbReference type="InterPro" id="IPR027417">
    <property type="entry name" value="P-loop_NTPase"/>
</dbReference>
<dbReference type="EC" id="2.8.2.-" evidence="9"/>
<evidence type="ECO:0000256" key="5">
    <source>
        <dbReference type="ARBA" id="ARBA00022989"/>
    </source>
</evidence>
<keyword evidence="8 9" id="KW-0325">Glycoprotein</keyword>
<feature type="chain" id="PRO_5008786919" description="Carbohydrate sulfotransferase" evidence="10">
    <location>
        <begin position="29"/>
        <end position="263"/>
    </location>
</feature>
<evidence type="ECO:0000256" key="6">
    <source>
        <dbReference type="ARBA" id="ARBA00023034"/>
    </source>
</evidence>
<keyword evidence="13" id="KW-1185">Reference proteome</keyword>
<dbReference type="GO" id="GO:0016051">
    <property type="term" value="P:carbohydrate biosynthetic process"/>
    <property type="evidence" value="ECO:0007669"/>
    <property type="project" value="InterPro"/>
</dbReference>
<dbReference type="GO" id="GO:0008146">
    <property type="term" value="F:sulfotransferase activity"/>
    <property type="evidence" value="ECO:0007669"/>
    <property type="project" value="InterPro"/>
</dbReference>
<evidence type="ECO:0000256" key="4">
    <source>
        <dbReference type="ARBA" id="ARBA00022692"/>
    </source>
</evidence>
<dbReference type="InterPro" id="IPR018011">
    <property type="entry name" value="Carb_sulfotrans_8-10"/>
</dbReference>
<keyword evidence="10" id="KW-0732">Signal</keyword>
<gene>
    <name evidence="11" type="ORF">CAPTEDRAFT_217997</name>
</gene>
<reference evidence="11 13" key="2">
    <citation type="journal article" date="2013" name="Nature">
        <title>Insights into bilaterian evolution from three spiralian genomes.</title>
        <authorList>
            <person name="Simakov O."/>
            <person name="Marletaz F."/>
            <person name="Cho S.J."/>
            <person name="Edsinger-Gonzales E."/>
            <person name="Havlak P."/>
            <person name="Hellsten U."/>
            <person name="Kuo D.H."/>
            <person name="Larsson T."/>
            <person name="Lv J."/>
            <person name="Arendt D."/>
            <person name="Savage R."/>
            <person name="Osoegawa K."/>
            <person name="de Jong P."/>
            <person name="Grimwood J."/>
            <person name="Chapman J.A."/>
            <person name="Shapiro H."/>
            <person name="Aerts A."/>
            <person name="Otillar R.P."/>
            <person name="Terry A.Y."/>
            <person name="Boore J.L."/>
            <person name="Grigoriev I.V."/>
            <person name="Lindberg D.R."/>
            <person name="Seaver E.C."/>
            <person name="Weisblat D.A."/>
            <person name="Putnam N.H."/>
            <person name="Rokhsar D.S."/>
        </authorList>
    </citation>
    <scope>NUCLEOTIDE SEQUENCE</scope>
    <source>
        <strain evidence="11 13">I ESC-2004</strain>
    </source>
</reference>
<accession>R7TEN1</accession>
<reference evidence="13" key="1">
    <citation type="submission" date="2012-12" db="EMBL/GenBank/DDBJ databases">
        <authorList>
            <person name="Hellsten U."/>
            <person name="Grimwood J."/>
            <person name="Chapman J.A."/>
            <person name="Shapiro H."/>
            <person name="Aerts A."/>
            <person name="Otillar R.P."/>
            <person name="Terry A.Y."/>
            <person name="Boore J.L."/>
            <person name="Simakov O."/>
            <person name="Marletaz F."/>
            <person name="Cho S.-J."/>
            <person name="Edsinger-Gonzales E."/>
            <person name="Havlak P."/>
            <person name="Kuo D.-H."/>
            <person name="Larsson T."/>
            <person name="Lv J."/>
            <person name="Arendt D."/>
            <person name="Savage R."/>
            <person name="Osoegawa K."/>
            <person name="de Jong P."/>
            <person name="Lindberg D.R."/>
            <person name="Seaver E.C."/>
            <person name="Weisblat D.A."/>
            <person name="Putnam N.H."/>
            <person name="Grigoriev I.V."/>
            <person name="Rokhsar D.S."/>
        </authorList>
    </citation>
    <scope>NUCLEOTIDE SEQUENCE</scope>
    <source>
        <strain evidence="13">I ESC-2004</strain>
    </source>
</reference>
<evidence type="ECO:0000256" key="2">
    <source>
        <dbReference type="ARBA" id="ARBA00006339"/>
    </source>
</evidence>
<evidence type="ECO:0000313" key="13">
    <source>
        <dbReference type="Proteomes" id="UP000014760"/>
    </source>
</evidence>
<keyword evidence="6 9" id="KW-0333">Golgi apparatus</keyword>
<dbReference type="Gene3D" id="3.40.50.300">
    <property type="entry name" value="P-loop containing nucleotide triphosphate hydrolases"/>
    <property type="match status" value="1"/>
</dbReference>
<feature type="signal peptide" evidence="10">
    <location>
        <begin position="1"/>
        <end position="28"/>
    </location>
</feature>
<evidence type="ECO:0000256" key="3">
    <source>
        <dbReference type="ARBA" id="ARBA00022679"/>
    </source>
</evidence>
<evidence type="ECO:0000256" key="9">
    <source>
        <dbReference type="RuleBase" id="RU364020"/>
    </source>
</evidence>
<dbReference type="PANTHER" id="PTHR12137:SF54">
    <property type="entry name" value="CARBOHYDRATE SULFOTRANSFERASE"/>
    <property type="match status" value="1"/>
</dbReference>
<dbReference type="AlphaFoldDB" id="R7TEN1"/>
<comment type="similarity">
    <text evidence="2 9">Belongs to the sulfotransferase 2 family.</text>
</comment>
<dbReference type="InterPro" id="IPR005331">
    <property type="entry name" value="Sulfotransferase"/>
</dbReference>
<dbReference type="Pfam" id="PF03567">
    <property type="entry name" value="Sulfotransfer_2"/>
    <property type="match status" value="1"/>
</dbReference>
<reference evidence="12" key="3">
    <citation type="submission" date="2015-06" db="UniProtKB">
        <authorList>
            <consortium name="EnsemblMetazoa"/>
        </authorList>
    </citation>
    <scope>IDENTIFICATION</scope>
</reference>
<organism evidence="11">
    <name type="scientific">Capitella teleta</name>
    <name type="common">Polychaete worm</name>
    <dbReference type="NCBI Taxonomy" id="283909"/>
    <lineage>
        <taxon>Eukaryota</taxon>
        <taxon>Metazoa</taxon>
        <taxon>Spiralia</taxon>
        <taxon>Lophotrochozoa</taxon>
        <taxon>Annelida</taxon>
        <taxon>Polychaeta</taxon>
        <taxon>Sedentaria</taxon>
        <taxon>Scolecida</taxon>
        <taxon>Capitellidae</taxon>
        <taxon>Capitella</taxon>
    </lineage>
</organism>
<keyword evidence="7" id="KW-0472">Membrane</keyword>
<sequence>MKIRRFLVLCLFCVFSLLFITFFGKTGSEENVIWEIPSKRIIIKADPPPSDRSPIRVQFQAIENKTQPIEDPVPTQSVEIPSRCKNANRRQFLQQYCAGKKPRKPIGPVEMRLTFRRLFYDDRNKIVFCAIPKTGITSWKKLLMQLASDSPYELDTGIHNLTTLAEHGIKVFTKVHKEEQRNFMLSTYHKVLAVRHPVLRLISAYKEKFFDDLYSQRHNELLIETYRTAPVDSFSPYANRPTWLEFMHFVLEHEKSQGDVHWM</sequence>
<name>R7TEN1_CAPTE</name>
<evidence type="ECO:0000256" key="1">
    <source>
        <dbReference type="ARBA" id="ARBA00004323"/>
    </source>
</evidence>
<dbReference type="EMBL" id="KB311121">
    <property type="protein sequence ID" value="ELT89932.1"/>
    <property type="molecule type" value="Genomic_DNA"/>
</dbReference>
<dbReference type="EMBL" id="AMQN01014642">
    <property type="status" value="NOT_ANNOTATED_CDS"/>
    <property type="molecule type" value="Genomic_DNA"/>
</dbReference>
<evidence type="ECO:0000256" key="10">
    <source>
        <dbReference type="SAM" id="SignalP"/>
    </source>
</evidence>
<feature type="non-terminal residue" evidence="11">
    <location>
        <position position="263"/>
    </location>
</feature>
<proteinExistence type="inferred from homology"/>